<accession>A0A9X3B740</accession>
<protein>
    <submittedName>
        <fullName evidence="1">DUF982 domain-containing protein</fullName>
    </submittedName>
</protein>
<evidence type="ECO:0000313" key="2">
    <source>
        <dbReference type="Proteomes" id="UP001149009"/>
    </source>
</evidence>
<organism evidence="1 2">
    <name type="scientific">Chelativorans petroleitrophicus</name>
    <dbReference type="NCBI Taxonomy" id="2975484"/>
    <lineage>
        <taxon>Bacteria</taxon>
        <taxon>Pseudomonadati</taxon>
        <taxon>Pseudomonadota</taxon>
        <taxon>Alphaproteobacteria</taxon>
        <taxon>Hyphomicrobiales</taxon>
        <taxon>Phyllobacteriaceae</taxon>
        <taxon>Chelativorans</taxon>
    </lineage>
</organism>
<gene>
    <name evidence="1" type="ORF">NYR54_12900</name>
</gene>
<dbReference type="EMBL" id="JAODNV010000013">
    <property type="protein sequence ID" value="MCT8991178.1"/>
    <property type="molecule type" value="Genomic_DNA"/>
</dbReference>
<proteinExistence type="predicted"/>
<reference evidence="1" key="1">
    <citation type="submission" date="2022-08" db="EMBL/GenBank/DDBJ databases">
        <title>Chelativorans sichuanense sp. nov., a paraffin oil-degrading bacterium isolated from a mixture of oil-based drill cuttings and paddy soil.</title>
        <authorList>
            <person name="Yu J."/>
            <person name="Liu H."/>
            <person name="Chen Q."/>
        </authorList>
    </citation>
    <scope>NUCLEOTIDE SEQUENCE</scope>
    <source>
        <strain evidence="1">SCAU 2101</strain>
    </source>
</reference>
<keyword evidence="2" id="KW-1185">Reference proteome</keyword>
<comment type="caution">
    <text evidence="1">The sequence shown here is derived from an EMBL/GenBank/DDBJ whole genome shotgun (WGS) entry which is preliminary data.</text>
</comment>
<dbReference type="Pfam" id="PF06169">
    <property type="entry name" value="DUF982"/>
    <property type="match status" value="1"/>
</dbReference>
<dbReference type="InterPro" id="IPR010385">
    <property type="entry name" value="DUF982"/>
</dbReference>
<dbReference type="Proteomes" id="UP001149009">
    <property type="component" value="Unassembled WGS sequence"/>
</dbReference>
<name>A0A9X3B740_9HYPH</name>
<dbReference type="AlphaFoldDB" id="A0A9X3B740"/>
<sequence length="106" mass="11033">MERNLFEEPVSITIGLGYPADVESVEDAYAVLAEWPQGSRDPACQAAMRACRAALRGEVDAAAARDAFVRFAKRSGILTPAPDAVIAANARAALAPSMSASAQRGG</sequence>
<dbReference type="RefSeq" id="WP_261516083.1">
    <property type="nucleotide sequence ID" value="NZ_JAODNV010000013.1"/>
</dbReference>
<dbReference type="Gene3D" id="6.10.250.730">
    <property type="match status" value="1"/>
</dbReference>
<evidence type="ECO:0000313" key="1">
    <source>
        <dbReference type="EMBL" id="MCT8991178.1"/>
    </source>
</evidence>